<comment type="subcellular location">
    <subcellularLocation>
        <location evidence="1 7">Cell membrane</location>
        <topology evidence="1 7">Multi-pass membrane protein</topology>
    </subcellularLocation>
</comment>
<feature type="transmembrane region" description="Helical" evidence="7">
    <location>
        <begin position="254"/>
        <end position="276"/>
    </location>
</feature>
<evidence type="ECO:0000256" key="1">
    <source>
        <dbReference type="ARBA" id="ARBA00004651"/>
    </source>
</evidence>
<dbReference type="CDD" id="cd06261">
    <property type="entry name" value="TM_PBP2"/>
    <property type="match status" value="1"/>
</dbReference>
<evidence type="ECO:0000256" key="7">
    <source>
        <dbReference type="RuleBase" id="RU363032"/>
    </source>
</evidence>
<evidence type="ECO:0000313" key="9">
    <source>
        <dbReference type="EMBL" id="KJS61147.1"/>
    </source>
</evidence>
<accession>A0A0F2THG0</accession>
<dbReference type="GO" id="GO:0055085">
    <property type="term" value="P:transmembrane transport"/>
    <property type="evidence" value="ECO:0007669"/>
    <property type="project" value="InterPro"/>
</dbReference>
<evidence type="ECO:0000259" key="8">
    <source>
        <dbReference type="PROSITE" id="PS50928"/>
    </source>
</evidence>
<evidence type="ECO:0000256" key="5">
    <source>
        <dbReference type="ARBA" id="ARBA00022989"/>
    </source>
</evidence>
<dbReference type="InterPro" id="IPR035906">
    <property type="entry name" value="MetI-like_sf"/>
</dbReference>
<feature type="transmembrane region" description="Helical" evidence="7">
    <location>
        <begin position="296"/>
        <end position="322"/>
    </location>
</feature>
<keyword evidence="4 7" id="KW-0812">Transmembrane</keyword>
<dbReference type="InterPro" id="IPR045621">
    <property type="entry name" value="BPD_transp_1_N"/>
</dbReference>
<dbReference type="SUPFAM" id="SSF161098">
    <property type="entry name" value="MetI-like"/>
    <property type="match status" value="1"/>
</dbReference>
<keyword evidence="6 7" id="KW-0472">Membrane</keyword>
<dbReference type="RefSeq" id="WP_045697591.1">
    <property type="nucleotide sequence ID" value="NZ_JZKH01000031.1"/>
</dbReference>
<dbReference type="Gene3D" id="1.10.3720.10">
    <property type="entry name" value="MetI-like"/>
    <property type="match status" value="1"/>
</dbReference>
<organism evidence="9 10">
    <name type="scientific">Streptomyces rubellomurinus (strain ATCC 31215)</name>
    <dbReference type="NCBI Taxonomy" id="359131"/>
    <lineage>
        <taxon>Bacteria</taxon>
        <taxon>Bacillati</taxon>
        <taxon>Actinomycetota</taxon>
        <taxon>Actinomycetes</taxon>
        <taxon>Kitasatosporales</taxon>
        <taxon>Streptomycetaceae</taxon>
        <taxon>Streptomyces</taxon>
    </lineage>
</organism>
<dbReference type="Pfam" id="PF00528">
    <property type="entry name" value="BPD_transp_1"/>
    <property type="match status" value="1"/>
</dbReference>
<comment type="similarity">
    <text evidence="7">Belongs to the binding-protein-dependent transport system permease family.</text>
</comment>
<comment type="caution">
    <text evidence="9">The sequence shown here is derived from an EMBL/GenBank/DDBJ whole genome shotgun (WGS) entry which is preliminary data.</text>
</comment>
<feature type="transmembrane region" description="Helical" evidence="7">
    <location>
        <begin position="114"/>
        <end position="137"/>
    </location>
</feature>
<dbReference type="OrthoDB" id="147639at2"/>
<dbReference type="PATRIC" id="fig|359131.3.peg.3999"/>
<dbReference type="PANTHER" id="PTHR43163">
    <property type="entry name" value="DIPEPTIDE TRANSPORT SYSTEM PERMEASE PROTEIN DPPB-RELATED"/>
    <property type="match status" value="1"/>
</dbReference>
<sequence length="328" mass="35383">MILYLGRRLVGVAGILLAICAITFTIFYLLPNDPAAAACGKTCSPERLADVKAAMGLDKSVWQQFADYLTGIFAGRDYGTGPSAVHCGFPCLGYSYEYSLPVWDLLTDRLPVSISLAIGSAVLWLLLGLGAGVTSALRKGGFTDRTLMVLSVGAASLPVYFTSIMLIWGVVRTAGWLPYPAYHAFTEDPVEWASNLLLPWIALALLYAAMYARQSRNSMIEAMAEPYIRTARAKGLPPRTVTVKHGLRSAMTPILTIFGMDLGGLLAGAVITESIFGLPGVGRLFYDGLARSDQPVILGVTLLAAFFIVVANLLVDLLYAFVDPRVRY</sequence>
<feature type="transmembrane region" description="Helical" evidence="7">
    <location>
        <begin position="9"/>
        <end position="30"/>
    </location>
</feature>
<feature type="domain" description="ABC transmembrane type-1" evidence="8">
    <location>
        <begin position="110"/>
        <end position="319"/>
    </location>
</feature>
<dbReference type="InterPro" id="IPR000515">
    <property type="entry name" value="MetI-like"/>
</dbReference>
<name>A0A0F2THG0_STRR3</name>
<dbReference type="EMBL" id="JZKH01000031">
    <property type="protein sequence ID" value="KJS61147.1"/>
    <property type="molecule type" value="Genomic_DNA"/>
</dbReference>
<feature type="transmembrane region" description="Helical" evidence="7">
    <location>
        <begin position="192"/>
        <end position="212"/>
    </location>
</feature>
<dbReference type="Pfam" id="PF19300">
    <property type="entry name" value="BPD_transp_1_N"/>
    <property type="match status" value="1"/>
</dbReference>
<dbReference type="PROSITE" id="PS50928">
    <property type="entry name" value="ABC_TM1"/>
    <property type="match status" value="1"/>
</dbReference>
<evidence type="ECO:0000256" key="3">
    <source>
        <dbReference type="ARBA" id="ARBA00022475"/>
    </source>
</evidence>
<gene>
    <name evidence="9" type="ORF">VM95_17160</name>
</gene>
<evidence type="ECO:0000256" key="4">
    <source>
        <dbReference type="ARBA" id="ARBA00022692"/>
    </source>
</evidence>
<keyword evidence="3" id="KW-1003">Cell membrane</keyword>
<protein>
    <submittedName>
        <fullName evidence="9">ABC transporter permease</fullName>
    </submittedName>
</protein>
<evidence type="ECO:0000313" key="10">
    <source>
        <dbReference type="Proteomes" id="UP000033699"/>
    </source>
</evidence>
<keyword evidence="5 7" id="KW-1133">Transmembrane helix</keyword>
<keyword evidence="10" id="KW-1185">Reference proteome</keyword>
<evidence type="ECO:0000256" key="2">
    <source>
        <dbReference type="ARBA" id="ARBA00022448"/>
    </source>
</evidence>
<proteinExistence type="inferred from homology"/>
<keyword evidence="2 7" id="KW-0813">Transport</keyword>
<dbReference type="AlphaFoldDB" id="A0A0F2THG0"/>
<dbReference type="GO" id="GO:0005886">
    <property type="term" value="C:plasma membrane"/>
    <property type="evidence" value="ECO:0007669"/>
    <property type="project" value="UniProtKB-SubCell"/>
</dbReference>
<dbReference type="Proteomes" id="UP000033699">
    <property type="component" value="Unassembled WGS sequence"/>
</dbReference>
<dbReference type="PANTHER" id="PTHR43163:SF6">
    <property type="entry name" value="DIPEPTIDE TRANSPORT SYSTEM PERMEASE PROTEIN DPPB-RELATED"/>
    <property type="match status" value="1"/>
</dbReference>
<reference evidence="9 10" key="1">
    <citation type="submission" date="2015-02" db="EMBL/GenBank/DDBJ databases">
        <authorList>
            <person name="Ju K.-S."/>
            <person name="Doroghazi J.R."/>
            <person name="Metcalf W."/>
        </authorList>
    </citation>
    <scope>NUCLEOTIDE SEQUENCE [LARGE SCALE GENOMIC DNA]</scope>
    <source>
        <strain evidence="9 10">ATCC 31215</strain>
    </source>
</reference>
<feature type="transmembrane region" description="Helical" evidence="7">
    <location>
        <begin position="149"/>
        <end position="172"/>
    </location>
</feature>
<evidence type="ECO:0000256" key="6">
    <source>
        <dbReference type="ARBA" id="ARBA00023136"/>
    </source>
</evidence>